<dbReference type="AlphaFoldDB" id="A0A238XRZ2"/>
<proteinExistence type="predicted"/>
<dbReference type="EMBL" id="FZNQ01000021">
    <property type="protein sequence ID" value="SNR61213.1"/>
    <property type="molecule type" value="Genomic_DNA"/>
</dbReference>
<evidence type="ECO:0000313" key="2">
    <source>
        <dbReference type="Proteomes" id="UP000198397"/>
    </source>
</evidence>
<organism evidence="1 2">
    <name type="scientific">Halorubrum vacuolatum</name>
    <name type="common">Natronobacterium vacuolatum</name>
    <dbReference type="NCBI Taxonomy" id="63740"/>
    <lineage>
        <taxon>Archaea</taxon>
        <taxon>Methanobacteriati</taxon>
        <taxon>Methanobacteriota</taxon>
        <taxon>Stenosarchaea group</taxon>
        <taxon>Halobacteria</taxon>
        <taxon>Halobacteriales</taxon>
        <taxon>Haloferacaceae</taxon>
        <taxon>Halorubrum</taxon>
    </lineage>
</organism>
<gene>
    <name evidence="1" type="ORF">SAMN06264855_12143</name>
</gene>
<accession>A0A238XRZ2</accession>
<name>A0A238XRZ2_HALVU</name>
<evidence type="ECO:0000313" key="1">
    <source>
        <dbReference type="EMBL" id="SNR61213.1"/>
    </source>
</evidence>
<sequence length="101" mass="11614">MPQKTRLSKQELKRLNIKAKFGKNLQGQTDDKVILLLEHKHKFDREESGQVEGNMVVYPPESSEAIISTTEDIDQVMQECRNGNEYTELGNIISEILARRI</sequence>
<reference evidence="1 2" key="1">
    <citation type="submission" date="2017-06" db="EMBL/GenBank/DDBJ databases">
        <authorList>
            <person name="Kim H.J."/>
            <person name="Triplett B.A."/>
        </authorList>
    </citation>
    <scope>NUCLEOTIDE SEQUENCE [LARGE SCALE GENOMIC DNA]</scope>
    <source>
        <strain evidence="1 2">DSM 8800</strain>
    </source>
</reference>
<dbReference type="Proteomes" id="UP000198397">
    <property type="component" value="Unassembled WGS sequence"/>
</dbReference>
<protein>
    <submittedName>
        <fullName evidence="1">Uncharacterized protein</fullName>
    </submittedName>
</protein>
<keyword evidence="2" id="KW-1185">Reference proteome</keyword>